<proteinExistence type="predicted"/>
<dbReference type="EMBL" id="RKQZ01000001">
    <property type="protein sequence ID" value="RPF20532.1"/>
    <property type="molecule type" value="Genomic_DNA"/>
</dbReference>
<feature type="transmembrane region" description="Helical" evidence="1">
    <location>
        <begin position="51"/>
        <end position="71"/>
    </location>
</feature>
<keyword evidence="1" id="KW-0812">Transmembrane</keyword>
<feature type="transmembrane region" description="Helical" evidence="1">
    <location>
        <begin position="122"/>
        <end position="143"/>
    </location>
</feature>
<dbReference type="AlphaFoldDB" id="A0A3N4Z5L5"/>
<dbReference type="Gene3D" id="1.20.144.10">
    <property type="entry name" value="Phosphatidic acid phosphatase type 2/haloperoxidase"/>
    <property type="match status" value="1"/>
</dbReference>
<feature type="domain" description="Phosphatidic acid phosphatase type 2/haloperoxidase" evidence="2">
    <location>
        <begin position="84"/>
        <end position="201"/>
    </location>
</feature>
<name>A0A3N4Z5L5_9MICO</name>
<feature type="transmembrane region" description="Helical" evidence="1">
    <location>
        <begin position="186"/>
        <end position="204"/>
    </location>
</feature>
<evidence type="ECO:0000259" key="2">
    <source>
        <dbReference type="Pfam" id="PF01569"/>
    </source>
</evidence>
<evidence type="ECO:0000313" key="3">
    <source>
        <dbReference type="EMBL" id="RPF20532.1"/>
    </source>
</evidence>
<dbReference type="Pfam" id="PF01569">
    <property type="entry name" value="PAP2"/>
    <property type="match status" value="1"/>
</dbReference>
<dbReference type="Proteomes" id="UP000280501">
    <property type="component" value="Unassembled WGS sequence"/>
</dbReference>
<reference evidence="3 4" key="1">
    <citation type="submission" date="2018-11" db="EMBL/GenBank/DDBJ databases">
        <title>Sequencing the genomes of 1000 actinobacteria strains.</title>
        <authorList>
            <person name="Klenk H.-P."/>
        </authorList>
    </citation>
    <scope>NUCLEOTIDE SEQUENCE [LARGE SCALE GENOMIC DNA]</scope>
    <source>
        <strain evidence="3 4">DSM 15700</strain>
    </source>
</reference>
<dbReference type="SUPFAM" id="SSF48317">
    <property type="entry name" value="Acid phosphatase/Vanadium-dependent haloperoxidase"/>
    <property type="match status" value="1"/>
</dbReference>
<dbReference type="InterPro" id="IPR000326">
    <property type="entry name" value="PAP2/HPO"/>
</dbReference>
<gene>
    <name evidence="3" type="ORF">EDD34_1128</name>
</gene>
<protein>
    <submittedName>
        <fullName evidence="3">PAP2 superfamily protein</fullName>
    </submittedName>
</protein>
<feature type="transmembrane region" description="Helical" evidence="1">
    <location>
        <begin position="83"/>
        <end position="102"/>
    </location>
</feature>
<keyword evidence="4" id="KW-1185">Reference proteome</keyword>
<dbReference type="InterPro" id="IPR036938">
    <property type="entry name" value="PAP2/HPO_sf"/>
</dbReference>
<feature type="transmembrane region" description="Helical" evidence="1">
    <location>
        <begin position="155"/>
        <end position="174"/>
    </location>
</feature>
<evidence type="ECO:0000313" key="4">
    <source>
        <dbReference type="Proteomes" id="UP000280501"/>
    </source>
</evidence>
<keyword evidence="1" id="KW-1133">Transmembrane helix</keyword>
<keyword evidence="1" id="KW-0472">Membrane</keyword>
<accession>A0A3N4Z5L5</accession>
<organism evidence="3 4">
    <name type="scientific">Myceligenerans xiligouense</name>
    <dbReference type="NCBI Taxonomy" id="253184"/>
    <lineage>
        <taxon>Bacteria</taxon>
        <taxon>Bacillati</taxon>
        <taxon>Actinomycetota</taxon>
        <taxon>Actinomycetes</taxon>
        <taxon>Micrococcales</taxon>
        <taxon>Promicromonosporaceae</taxon>
        <taxon>Myceligenerans</taxon>
    </lineage>
</organism>
<comment type="caution">
    <text evidence="3">The sequence shown here is derived from an EMBL/GenBank/DDBJ whole genome shotgun (WGS) entry which is preliminary data.</text>
</comment>
<evidence type="ECO:0000256" key="1">
    <source>
        <dbReference type="SAM" id="Phobius"/>
    </source>
</evidence>
<sequence>MAWLGGVSAALLALGTWQVVVSGPFVAADWEYHLWADANLPAGLAKWLLDAFATVSGERLFTLPVLGVLAGWQALRGRDWRPLVAVVAGLAIIAVVGYSLKFGLGRTMPYTGVDVLFGGGRAWPSGHAANAAYTWAMAGILLIGERGLRPRRAWLAPWMVVSGVVTVVSGWIMVRVDYHWISDVPGGWVLGLLALAVSVAVLHGDPPIPMQAPWALRLRERLFAGSRR</sequence>